<sequence>MREKNRFTNDSSFKIWSRVICGGRMTKWKGQVASYAPNFAEFFVWSTPFLLAGGMAVGSAAAADRYWDPNGTALGRGGAGTWNTTSAEWSPNGDGVSGPYSAWNNSGLDNAIFGGATGTVTISGSVTANSLTTEVTGYIFTGGKLDFAGTVPSITVNAGTTTISSVIEGTAGLTKAGAGILALNGINTFTGDINISAGQLSAANDAALGGAGNAIFTATDAIVELVIGGTGTSRTINLGSGSTTTLAGSGVGSALFNGSGQVTVTNGVAMSNDASTYTGKTTFVGINGVGYSYFSSIGNLGEASSLGAPTTVADGTVTFKQANNYSDNVVYTGSGNTSDRGWDMRGNGANLRNRGTGTLSISGDVFVNSSSTFAAAPSGIIVNES</sequence>
<organism evidence="2 3">
    <name type="scientific">Ochrobactrum vermis</name>
    <dbReference type="NCBI Taxonomy" id="1827297"/>
    <lineage>
        <taxon>Bacteria</taxon>
        <taxon>Pseudomonadati</taxon>
        <taxon>Pseudomonadota</taxon>
        <taxon>Alphaproteobacteria</taxon>
        <taxon>Hyphomicrobiales</taxon>
        <taxon>Brucellaceae</taxon>
        <taxon>Brucella/Ochrobactrum group</taxon>
        <taxon>Ochrobactrum</taxon>
    </lineage>
</organism>
<gene>
    <name evidence="2" type="ORF">WH297_13125</name>
</gene>
<reference evidence="2 3" key="1">
    <citation type="submission" date="2023-12" db="EMBL/GenBank/DDBJ databases">
        <title>Gut-associated functions are favored during microbiome assembly across C. elegans life.</title>
        <authorList>
            <person name="Zimmermann J."/>
        </authorList>
    </citation>
    <scope>NUCLEOTIDE SEQUENCE [LARGE SCALE GENOMIC DNA]</scope>
    <source>
        <strain evidence="2 3">MYb71</strain>
    </source>
</reference>
<dbReference type="RefSeq" id="WP_339561712.1">
    <property type="nucleotide sequence ID" value="NZ_JBBGZH010000001.1"/>
</dbReference>
<proteinExistence type="predicted"/>
<dbReference type="EMBL" id="JBBGZH010000001">
    <property type="protein sequence ID" value="MEJ5020668.1"/>
    <property type="molecule type" value="Genomic_DNA"/>
</dbReference>
<keyword evidence="1" id="KW-0732">Signal</keyword>
<evidence type="ECO:0000313" key="3">
    <source>
        <dbReference type="Proteomes" id="UP001375812"/>
    </source>
</evidence>
<accession>A0ABU8PEI4</accession>
<dbReference type="Proteomes" id="UP001375812">
    <property type="component" value="Unassembled WGS sequence"/>
</dbReference>
<evidence type="ECO:0000313" key="2">
    <source>
        <dbReference type="EMBL" id="MEJ5020668.1"/>
    </source>
</evidence>
<evidence type="ECO:0000256" key="1">
    <source>
        <dbReference type="ARBA" id="ARBA00022729"/>
    </source>
</evidence>
<dbReference type="NCBIfam" id="TIGR02601">
    <property type="entry name" value="autotrns_rpt"/>
    <property type="match status" value="1"/>
</dbReference>
<dbReference type="Pfam" id="PF12951">
    <property type="entry name" value="PATR"/>
    <property type="match status" value="1"/>
</dbReference>
<keyword evidence="3" id="KW-1185">Reference proteome</keyword>
<name>A0ABU8PEI4_9HYPH</name>
<dbReference type="InterPro" id="IPR013425">
    <property type="entry name" value="Autotrns_rpt"/>
</dbReference>
<comment type="caution">
    <text evidence="2">The sequence shown here is derived from an EMBL/GenBank/DDBJ whole genome shotgun (WGS) entry which is preliminary data.</text>
</comment>
<protein>
    <submittedName>
        <fullName evidence="2">Autotransporter-associated beta strand repeat-containing protein</fullName>
    </submittedName>
</protein>